<proteinExistence type="predicted"/>
<dbReference type="Proteomes" id="UP000179935">
    <property type="component" value="Unassembled WGS sequence"/>
</dbReference>
<evidence type="ECO:0000313" key="1">
    <source>
        <dbReference type="EMBL" id="OIJ94121.1"/>
    </source>
</evidence>
<dbReference type="PANTHER" id="PTHR47691:SF3">
    <property type="entry name" value="HTH-TYPE TRANSCRIPTIONAL REGULATOR RV0890C-RELATED"/>
    <property type="match status" value="1"/>
</dbReference>
<reference evidence="1 2" key="1">
    <citation type="submission" date="2016-10" db="EMBL/GenBank/DDBJ databases">
        <title>Genome sequence of Streptomyces sp. MUSC 93.</title>
        <authorList>
            <person name="Lee L.-H."/>
            <person name="Ser H.-L."/>
            <person name="Law J.W.-F."/>
        </authorList>
    </citation>
    <scope>NUCLEOTIDE SEQUENCE [LARGE SCALE GENOMIC DNA]</scope>
    <source>
        <strain evidence="1 2">MUSC 93</strain>
    </source>
</reference>
<evidence type="ECO:0008006" key="3">
    <source>
        <dbReference type="Google" id="ProtNLM"/>
    </source>
</evidence>
<keyword evidence="2" id="KW-1185">Reference proteome</keyword>
<name>A0A1S2PK24_9ACTN</name>
<organism evidence="1 2">
    <name type="scientific">Streptomyces colonosanans</name>
    <dbReference type="NCBI Taxonomy" id="1428652"/>
    <lineage>
        <taxon>Bacteria</taxon>
        <taxon>Bacillati</taxon>
        <taxon>Actinomycetota</taxon>
        <taxon>Actinomycetes</taxon>
        <taxon>Kitasatosporales</taxon>
        <taxon>Streptomycetaceae</taxon>
        <taxon>Streptomyces</taxon>
    </lineage>
</organism>
<gene>
    <name evidence="1" type="ORF">BIV24_11220</name>
</gene>
<sequence>MSAEPQPAQLPHDLPVFTGRRAELDEVLKMLDGGGQHAETVVISAIGGMAGVGNTTLAVHWARQVADRYPDGQLYVNLRGFDPSGAVMDPGEAVRGFLDAQQRDEIGGVQGKSSTDCRALGPGRYFALLEVLT</sequence>
<dbReference type="PANTHER" id="PTHR47691">
    <property type="entry name" value="REGULATOR-RELATED"/>
    <property type="match status" value="1"/>
</dbReference>
<dbReference type="AlphaFoldDB" id="A0A1S2PK24"/>
<accession>A0A1S2PK24</accession>
<protein>
    <recommendedName>
        <fullName evidence="3">NB-ARC domain-containing protein</fullName>
    </recommendedName>
</protein>
<dbReference type="SUPFAM" id="SSF52540">
    <property type="entry name" value="P-loop containing nucleoside triphosphate hydrolases"/>
    <property type="match status" value="1"/>
</dbReference>
<dbReference type="Gene3D" id="3.40.50.300">
    <property type="entry name" value="P-loop containing nucleotide triphosphate hydrolases"/>
    <property type="match status" value="1"/>
</dbReference>
<comment type="caution">
    <text evidence="1">The sequence shown here is derived from an EMBL/GenBank/DDBJ whole genome shotgun (WGS) entry which is preliminary data.</text>
</comment>
<evidence type="ECO:0000313" key="2">
    <source>
        <dbReference type="Proteomes" id="UP000179935"/>
    </source>
</evidence>
<dbReference type="InterPro" id="IPR027417">
    <property type="entry name" value="P-loop_NTPase"/>
</dbReference>
<dbReference type="EMBL" id="MLYP01000029">
    <property type="protein sequence ID" value="OIJ94121.1"/>
    <property type="molecule type" value="Genomic_DNA"/>
</dbReference>
<dbReference type="STRING" id="1428652.BIV24_11220"/>